<keyword evidence="6" id="KW-0255">Endonuclease</keyword>
<dbReference type="Pfam" id="PF18766">
    <property type="entry name" value="SWI2_SNF2"/>
    <property type="match status" value="1"/>
</dbReference>
<dbReference type="CDD" id="cd18030">
    <property type="entry name" value="DEXHc_RE_I_HsdR"/>
    <property type="match status" value="1"/>
</dbReference>
<dbReference type="GO" id="GO:0005524">
    <property type="term" value="F:ATP binding"/>
    <property type="evidence" value="ECO:0007669"/>
    <property type="project" value="UniProtKB-KW"/>
</dbReference>
<accession>A0A0J6TEG1</accession>
<comment type="caution">
    <text evidence="13">The sequence shown here is derived from an EMBL/GenBank/DDBJ whole genome shotgun (WGS) entry which is preliminary data.</text>
</comment>
<dbReference type="Pfam" id="PF11867">
    <property type="entry name" value="T1RH-like_C"/>
    <property type="match status" value="1"/>
</dbReference>
<feature type="coiled-coil region" evidence="11">
    <location>
        <begin position="481"/>
        <end position="515"/>
    </location>
</feature>
<evidence type="ECO:0000256" key="7">
    <source>
        <dbReference type="ARBA" id="ARBA00022801"/>
    </source>
</evidence>
<keyword evidence="7 10" id="KW-0378">Hydrolase</keyword>
<dbReference type="GO" id="GO:0009035">
    <property type="term" value="F:type I site-specific deoxyribonuclease activity"/>
    <property type="evidence" value="ECO:0007669"/>
    <property type="project" value="UniProtKB-EC"/>
</dbReference>
<dbReference type="PATRIC" id="fig|1187852.3.peg.3169"/>
<evidence type="ECO:0000256" key="11">
    <source>
        <dbReference type="SAM" id="Coils"/>
    </source>
</evidence>
<protein>
    <recommendedName>
        <fullName evidence="10">Type I restriction enzyme endonuclease subunit</fullName>
        <shortName evidence="10">R protein</shortName>
        <ecNumber evidence="10">3.1.21.3</ecNumber>
    </recommendedName>
</protein>
<dbReference type="InterPro" id="IPR027417">
    <property type="entry name" value="P-loop_NTPase"/>
</dbReference>
<dbReference type="NCBIfam" id="TIGR00348">
    <property type="entry name" value="hsdR"/>
    <property type="match status" value="1"/>
</dbReference>
<dbReference type="EC" id="3.1.21.3" evidence="10"/>
<dbReference type="InterPro" id="IPR007409">
    <property type="entry name" value="Restrct_endonuc_type1_HsdR_N"/>
</dbReference>
<comment type="function">
    <text evidence="10">Subunit R is required for both nuclease and ATPase activities, but not for modification.</text>
</comment>
<evidence type="ECO:0000256" key="1">
    <source>
        <dbReference type="ARBA" id="ARBA00000851"/>
    </source>
</evidence>
<dbReference type="Gene3D" id="3.40.50.300">
    <property type="entry name" value="P-loop containing nucleotide triphosphate hydrolases"/>
    <property type="match status" value="2"/>
</dbReference>
<proteinExistence type="inferred from homology"/>
<evidence type="ECO:0000256" key="9">
    <source>
        <dbReference type="ARBA" id="ARBA00023125"/>
    </source>
</evidence>
<evidence type="ECO:0000256" key="3">
    <source>
        <dbReference type="ARBA" id="ARBA00022722"/>
    </source>
</evidence>
<evidence type="ECO:0000256" key="6">
    <source>
        <dbReference type="ARBA" id="ARBA00022759"/>
    </source>
</evidence>
<keyword evidence="13" id="KW-0347">Helicase</keyword>
<name>A0A0J6TEG1_9HYPH</name>
<dbReference type="AlphaFoldDB" id="A0A0J6TEG1"/>
<keyword evidence="11" id="KW-0175">Coiled coil</keyword>
<dbReference type="Gene3D" id="3.90.1570.50">
    <property type="match status" value="1"/>
</dbReference>
<comment type="catalytic activity">
    <reaction evidence="1 10">
        <text>Endonucleolytic cleavage of DNA to give random double-stranded fragments with terminal 5'-phosphates, ATP is simultaneously hydrolyzed.</text>
        <dbReference type="EC" id="3.1.21.3"/>
    </reaction>
</comment>
<dbReference type="GO" id="GO:0009307">
    <property type="term" value="P:DNA restriction-modification system"/>
    <property type="evidence" value="ECO:0007669"/>
    <property type="project" value="UniProtKB-KW"/>
</dbReference>
<dbReference type="GO" id="GO:0003677">
    <property type="term" value="F:DNA binding"/>
    <property type="evidence" value="ECO:0007669"/>
    <property type="project" value="UniProtKB-KW"/>
</dbReference>
<dbReference type="CDD" id="cd22332">
    <property type="entry name" value="HsdR_N"/>
    <property type="match status" value="1"/>
</dbReference>
<evidence type="ECO:0000256" key="4">
    <source>
        <dbReference type="ARBA" id="ARBA00022741"/>
    </source>
</evidence>
<keyword evidence="8 10" id="KW-0067">ATP-binding</keyword>
<sequence length="1058" mass="118488">MSPTSLSSPLSATVASEKAVVEVPAVELLQSLGWQHKDLMQEELGENNVTGRLSYREVLIPARVRAALRRLNPVLPEEALLDAEARLMEDRSAMLPVAANREVYRLLREGVAVELRQPDGSLKPDRVRLVDWADPSANDFFLASQPWFASELYTRRPDAVGFVNGIPLLLCEWKAPTQPVQEAYEANLTDYRDTIPRLFDYNGFTVLSNGIEALIGPSHGSLDAFAPWKKLEEDGPESVALETLLRATCEPSRFLDLVENFLLFVDARGGLRKVVGKYHQVLGVNRAIEAVHQIGDNRGRLGVFWHTQGSGKSLSMVMFAEKVLRRLGGNWTFVLVTDRKELDEQIAGNFASVGALTKNVEECQAQTRAHLRELLAGQERYIFTLIHKFSTERGEPMPVLSERSDIIVITDEAHRSQYDQLAANMRRALPNAAFIGFTGTPLIAGQEERTREIFGDYVSVYNFAQSIADGATVPLYYEARKPELQLNSEELKDELDKLLDEAALNDEQEARLQREFGRQYHLITREDRLDEIARDLVRHFSARGYLGKAMFVAIDKATAVRMYDKVRAEWAALIGLEEADLAKAPQESREALEQRLEWMRSTDMAVVVSQGQNEIADLKAKGLDILPHRERMLKEDLESKFKDADDPLRLVFVCAMWITGFDVPTCSTVYLDKPMKNHTLMQTIARANRRAPGKSAGVIVDYVGVFQNLQKALAVYASKNASGTPIRDKDQLVSELTHALAEAREFCTNLGVDIDAIPAADKLARLALISKGVEALIAPDEQRRQFFRRSGAATRAYKALLPDERATPYLKPVAAIHVLAEAVRAKLGPVDISALSAKIEALLDEKIEGVAITAPIIQGDDAAGRVDLSSIDFEKLAKLFATQPKTAGEQLKASAEKKAQEMAQRNPTWVHLVEKLERLVNDYNLGTLASETFFEALKKLVSEMEEEERRGVREGLTEDELAIFDLLTKPEPKLTKTQEGEVKRVARDLLEKLQEHLRVAGWQLRVRPRATVQSTIRFTLNDLPEDPYSEEVWEGKVDAVWQFVFTRYQSGGALEARV</sequence>
<keyword evidence="5 10" id="KW-0680">Restriction system</keyword>
<dbReference type="InterPro" id="IPR021810">
    <property type="entry name" value="T1RH-like_C"/>
</dbReference>
<evidence type="ECO:0000313" key="13">
    <source>
        <dbReference type="EMBL" id="KMO44299.1"/>
    </source>
</evidence>
<dbReference type="EMBL" id="LABZ01000022">
    <property type="protein sequence ID" value="KMO44299.1"/>
    <property type="molecule type" value="Genomic_DNA"/>
</dbReference>
<feature type="domain" description="Helicase ATP-binding" evidence="12">
    <location>
        <begin position="293"/>
        <end position="459"/>
    </location>
</feature>
<gene>
    <name evidence="13" type="ORF">VQ03_03940</name>
</gene>
<dbReference type="Pfam" id="PF22679">
    <property type="entry name" value="T1R_D3-like"/>
    <property type="match status" value="1"/>
</dbReference>
<evidence type="ECO:0000256" key="2">
    <source>
        <dbReference type="ARBA" id="ARBA00008598"/>
    </source>
</evidence>
<evidence type="ECO:0000256" key="5">
    <source>
        <dbReference type="ARBA" id="ARBA00022747"/>
    </source>
</evidence>
<dbReference type="InterPro" id="IPR014001">
    <property type="entry name" value="Helicase_ATP-bd"/>
</dbReference>
<reference evidence="13 14" key="1">
    <citation type="submission" date="2015-03" db="EMBL/GenBank/DDBJ databases">
        <title>Genome sequencing of Methylobacterium tarhaniae DSM 25844.</title>
        <authorList>
            <person name="Chaudhry V."/>
            <person name="Patil P.B."/>
        </authorList>
    </citation>
    <scope>NUCLEOTIDE SEQUENCE [LARGE SCALE GENOMIC DNA]</scope>
    <source>
        <strain evidence="13 14">DSM 25844</strain>
    </source>
</reference>
<dbReference type="Pfam" id="PF04313">
    <property type="entry name" value="HSDR_N"/>
    <property type="match status" value="1"/>
</dbReference>
<dbReference type="OrthoDB" id="9758243at2"/>
<dbReference type="InterPro" id="IPR055180">
    <property type="entry name" value="HsdR_RecA-like_helicase_dom_2"/>
</dbReference>
<dbReference type="PROSITE" id="PS51192">
    <property type="entry name" value="HELICASE_ATP_BIND_1"/>
    <property type="match status" value="1"/>
</dbReference>
<keyword evidence="9 10" id="KW-0238">DNA-binding</keyword>
<dbReference type="InterPro" id="IPR004473">
    <property type="entry name" value="Restrct_endonuc_typeI_HsdR"/>
</dbReference>
<dbReference type="InterPro" id="IPR040980">
    <property type="entry name" value="SWI2_SNF2"/>
</dbReference>
<organism evidence="13 14">
    <name type="scientific">Methylobacterium tarhaniae</name>
    <dbReference type="NCBI Taxonomy" id="1187852"/>
    <lineage>
        <taxon>Bacteria</taxon>
        <taxon>Pseudomonadati</taxon>
        <taxon>Pseudomonadota</taxon>
        <taxon>Alphaproteobacteria</taxon>
        <taxon>Hyphomicrobiales</taxon>
        <taxon>Methylobacteriaceae</taxon>
        <taxon>Methylobacterium</taxon>
    </lineage>
</organism>
<dbReference type="InterPro" id="IPR051268">
    <property type="entry name" value="Type-I_R_enzyme_R_subunit"/>
</dbReference>
<evidence type="ECO:0000256" key="10">
    <source>
        <dbReference type="RuleBase" id="RU364115"/>
    </source>
</evidence>
<dbReference type="GO" id="GO:0004386">
    <property type="term" value="F:helicase activity"/>
    <property type="evidence" value="ECO:0007669"/>
    <property type="project" value="UniProtKB-KW"/>
</dbReference>
<dbReference type="Proteomes" id="UP000036449">
    <property type="component" value="Unassembled WGS sequence"/>
</dbReference>
<dbReference type="SMART" id="SM00487">
    <property type="entry name" value="DEXDc"/>
    <property type="match status" value="1"/>
</dbReference>
<evidence type="ECO:0000259" key="12">
    <source>
        <dbReference type="PROSITE" id="PS51192"/>
    </source>
</evidence>
<keyword evidence="4 10" id="KW-0547">Nucleotide-binding</keyword>
<dbReference type="PANTHER" id="PTHR30195">
    <property type="entry name" value="TYPE I SITE-SPECIFIC DEOXYRIBONUCLEASE PROTEIN SUBUNIT M AND R"/>
    <property type="match status" value="1"/>
</dbReference>
<keyword evidence="3" id="KW-0540">Nuclease</keyword>
<comment type="similarity">
    <text evidence="2 10">Belongs to the HsdR family.</text>
</comment>
<keyword evidence="14" id="KW-1185">Reference proteome</keyword>
<dbReference type="PANTHER" id="PTHR30195:SF15">
    <property type="entry name" value="TYPE I RESTRICTION ENZYME HINDI ENDONUCLEASE SUBUNIT"/>
    <property type="match status" value="1"/>
</dbReference>
<evidence type="ECO:0000256" key="8">
    <source>
        <dbReference type="ARBA" id="ARBA00022840"/>
    </source>
</evidence>
<comment type="subunit">
    <text evidence="10">The type I restriction/modification system is composed of three polypeptides R, M and S.</text>
</comment>
<dbReference type="SUPFAM" id="SSF52540">
    <property type="entry name" value="P-loop containing nucleoside triphosphate hydrolases"/>
    <property type="match status" value="2"/>
</dbReference>
<evidence type="ECO:0000313" key="14">
    <source>
        <dbReference type="Proteomes" id="UP000036449"/>
    </source>
</evidence>